<gene>
    <name evidence="2" type="ORF">PGLA1383_LOCUS30288</name>
</gene>
<evidence type="ECO:0000313" key="3">
    <source>
        <dbReference type="Proteomes" id="UP000654075"/>
    </source>
</evidence>
<keyword evidence="3" id="KW-1185">Reference proteome</keyword>
<evidence type="ECO:0000313" key="2">
    <source>
        <dbReference type="EMBL" id="CAE8612491.1"/>
    </source>
</evidence>
<accession>A0A813FPE6</accession>
<organism evidence="2 3">
    <name type="scientific">Polarella glacialis</name>
    <name type="common">Dinoflagellate</name>
    <dbReference type="NCBI Taxonomy" id="89957"/>
    <lineage>
        <taxon>Eukaryota</taxon>
        <taxon>Sar</taxon>
        <taxon>Alveolata</taxon>
        <taxon>Dinophyceae</taxon>
        <taxon>Suessiales</taxon>
        <taxon>Suessiaceae</taxon>
        <taxon>Polarella</taxon>
    </lineage>
</organism>
<feature type="region of interest" description="Disordered" evidence="1">
    <location>
        <begin position="284"/>
        <end position="310"/>
    </location>
</feature>
<feature type="compositionally biased region" description="Low complexity" evidence="1">
    <location>
        <begin position="284"/>
        <end position="297"/>
    </location>
</feature>
<name>A0A813FPE6_POLGL</name>
<sequence>MVDKRRDSALQKCDVRLNFSLAAMGDRRHVRGNSYVRRIIESEGHYVAVSIGALDRKGREFDRRGTPGDNVLKSFGKGALAINANQHVSRVEELLSRISVPLVQPGNVEAEHTVEHSSHAYKQHPKTSWSTQLIRVSADLEKHDFRRVGLEELFRLVHCGPGSLSASSYAVYAHLRRSGRKLCGAPGEVVTTKGSDLQEGGIAAGWLLLDDESKESRPWQIDATSVAATSPSAVHIVSPNEPVLSSLAARNLLTGMPFAIMAIAASCGSPTFLELCQPVRPGSSRAPAAPAAAVGSSDSESDSLAEGRDRRPVAAASLKRAFCGYAAIRERVTQKHGLLSNFYAEMREAREANRGHVRKITTTAATRMQAEAVKKALTIEMNTTEPFKLSRFKNVSAKVTSYRDRPMTAGEDAVSEVFSERLMTPMA</sequence>
<evidence type="ECO:0000256" key="1">
    <source>
        <dbReference type="SAM" id="MobiDB-lite"/>
    </source>
</evidence>
<comment type="caution">
    <text evidence="2">The sequence shown here is derived from an EMBL/GenBank/DDBJ whole genome shotgun (WGS) entry which is preliminary data.</text>
</comment>
<reference evidence="2" key="1">
    <citation type="submission" date="2021-02" db="EMBL/GenBank/DDBJ databases">
        <authorList>
            <person name="Dougan E. K."/>
            <person name="Rhodes N."/>
            <person name="Thang M."/>
            <person name="Chan C."/>
        </authorList>
    </citation>
    <scope>NUCLEOTIDE SEQUENCE</scope>
</reference>
<dbReference type="EMBL" id="CAJNNV010025125">
    <property type="protein sequence ID" value="CAE8612491.1"/>
    <property type="molecule type" value="Genomic_DNA"/>
</dbReference>
<protein>
    <submittedName>
        <fullName evidence="2">Uncharacterized protein</fullName>
    </submittedName>
</protein>
<dbReference type="AlphaFoldDB" id="A0A813FPE6"/>
<dbReference type="Proteomes" id="UP000654075">
    <property type="component" value="Unassembled WGS sequence"/>
</dbReference>
<proteinExistence type="predicted"/>